<feature type="transmembrane region" description="Helical" evidence="7">
    <location>
        <begin position="57"/>
        <end position="80"/>
    </location>
</feature>
<proteinExistence type="inferred from homology"/>
<feature type="transmembrane region" description="Helical" evidence="7">
    <location>
        <begin position="12"/>
        <end position="36"/>
    </location>
</feature>
<feature type="transmembrane region" description="Helical" evidence="7">
    <location>
        <begin position="244"/>
        <end position="263"/>
    </location>
</feature>
<evidence type="ECO:0000256" key="3">
    <source>
        <dbReference type="ARBA" id="ARBA00022692"/>
    </source>
</evidence>
<evidence type="ECO:0000256" key="5">
    <source>
        <dbReference type="ARBA" id="ARBA00023136"/>
    </source>
</evidence>
<feature type="region of interest" description="Disordered" evidence="6">
    <location>
        <begin position="350"/>
        <end position="397"/>
    </location>
</feature>
<dbReference type="AlphaFoldDB" id="A0AAW9R785"/>
<evidence type="ECO:0000313" key="8">
    <source>
        <dbReference type="EMBL" id="MEJ1250124.1"/>
    </source>
</evidence>
<comment type="similarity">
    <text evidence="2">Belongs to the autoinducer-2 exporter (AI-2E) (TC 2.A.86) family.</text>
</comment>
<organism evidence="8 9">
    <name type="scientific">Denitratimonas tolerans</name>
    <dbReference type="NCBI Taxonomy" id="1338420"/>
    <lineage>
        <taxon>Bacteria</taxon>
        <taxon>Pseudomonadati</taxon>
        <taxon>Pseudomonadota</taxon>
        <taxon>Gammaproteobacteria</taxon>
        <taxon>Lysobacterales</taxon>
        <taxon>Lysobacteraceae</taxon>
        <taxon>Denitratimonas</taxon>
    </lineage>
</organism>
<dbReference type="EMBL" id="JBBDHC010000015">
    <property type="protein sequence ID" value="MEJ1250124.1"/>
    <property type="molecule type" value="Genomic_DNA"/>
</dbReference>
<protein>
    <submittedName>
        <fullName evidence="8">AI-2E family transporter</fullName>
    </submittedName>
</protein>
<feature type="transmembrane region" description="Helical" evidence="7">
    <location>
        <begin position="270"/>
        <end position="294"/>
    </location>
</feature>
<accession>A0AAW9R785</accession>
<dbReference type="GO" id="GO:0016020">
    <property type="term" value="C:membrane"/>
    <property type="evidence" value="ECO:0007669"/>
    <property type="project" value="UniProtKB-SubCell"/>
</dbReference>
<dbReference type="PANTHER" id="PTHR21716:SF64">
    <property type="entry name" value="AI-2 TRANSPORT PROTEIN TQSA"/>
    <property type="match status" value="1"/>
</dbReference>
<keyword evidence="4 7" id="KW-1133">Transmembrane helix</keyword>
<comment type="caution">
    <text evidence="8">The sequence shown here is derived from an EMBL/GenBank/DDBJ whole genome shotgun (WGS) entry which is preliminary data.</text>
</comment>
<dbReference type="Pfam" id="PF01594">
    <property type="entry name" value="AI-2E_transport"/>
    <property type="match status" value="1"/>
</dbReference>
<feature type="compositionally biased region" description="Basic residues" evidence="6">
    <location>
        <begin position="368"/>
        <end position="382"/>
    </location>
</feature>
<keyword evidence="5 7" id="KW-0472">Membrane</keyword>
<evidence type="ECO:0000313" key="9">
    <source>
        <dbReference type="Proteomes" id="UP001364472"/>
    </source>
</evidence>
<evidence type="ECO:0000256" key="4">
    <source>
        <dbReference type="ARBA" id="ARBA00022989"/>
    </source>
</evidence>
<feature type="transmembrane region" description="Helical" evidence="7">
    <location>
        <begin position="306"/>
        <end position="339"/>
    </location>
</feature>
<sequence length="397" mass="43007">MSDKHKWQLAALVLGIGLLLWALGPVLTPFVIAALLAYLGDPMVDRLERLRLSRTGAVVIVFLLMTLALVGVVLLLIPLLERQVSTFIDQFPRYREWFTGTVLPWITERTGVEIEGFDLEYLYGMLRDHWKQAGGFAATVLGGISRSGMVIIGWLVNLALIPVVAFYLLRDWDVMVEKIRLLIPRRIEPVISRLSREADSVLGGFLRGQLSVMVALGAIYSIGLWMVGIDLALLIGMVAGLVSFIPYLGAIVGVGAGLIAAMVQHGDLTHVLLVGLVFAVGQTLESVVLTPFLVGDRIGMHPVAVIFAVMAGGQLFGFVGVLVALPVAAVVMVILRYLYQEYTASRLYAGEHPPPDGPSPPAGEPPPIRRKANPRGRRRRGRRAETDPGTDPGGSGA</sequence>
<keyword evidence="9" id="KW-1185">Reference proteome</keyword>
<feature type="compositionally biased region" description="Pro residues" evidence="6">
    <location>
        <begin position="355"/>
        <end position="366"/>
    </location>
</feature>
<feature type="transmembrane region" description="Helical" evidence="7">
    <location>
        <begin position="149"/>
        <end position="169"/>
    </location>
</feature>
<dbReference type="PANTHER" id="PTHR21716">
    <property type="entry name" value="TRANSMEMBRANE PROTEIN"/>
    <property type="match status" value="1"/>
</dbReference>
<dbReference type="InterPro" id="IPR002549">
    <property type="entry name" value="AI-2E-like"/>
</dbReference>
<evidence type="ECO:0000256" key="1">
    <source>
        <dbReference type="ARBA" id="ARBA00004141"/>
    </source>
</evidence>
<dbReference type="RefSeq" id="WP_337335823.1">
    <property type="nucleotide sequence ID" value="NZ_JBBDHC010000015.1"/>
</dbReference>
<dbReference type="Proteomes" id="UP001364472">
    <property type="component" value="Unassembled WGS sequence"/>
</dbReference>
<comment type="subcellular location">
    <subcellularLocation>
        <location evidence="1">Membrane</location>
        <topology evidence="1">Multi-pass membrane protein</topology>
    </subcellularLocation>
</comment>
<name>A0AAW9R785_9GAMM</name>
<dbReference type="GO" id="GO:0055085">
    <property type="term" value="P:transmembrane transport"/>
    <property type="evidence" value="ECO:0007669"/>
    <property type="project" value="TreeGrafter"/>
</dbReference>
<evidence type="ECO:0000256" key="7">
    <source>
        <dbReference type="SAM" id="Phobius"/>
    </source>
</evidence>
<feature type="transmembrane region" description="Helical" evidence="7">
    <location>
        <begin position="212"/>
        <end position="238"/>
    </location>
</feature>
<reference evidence="8 9" key="1">
    <citation type="journal article" date="2016" name="Antonie Van Leeuwenhoek">
        <title>Denitratimonas tolerans gen. nov., sp. nov., a denitrifying bacterium isolated from a bioreactor for tannery wastewater treatment.</title>
        <authorList>
            <person name="Han S.I."/>
            <person name="Kim J.O."/>
            <person name="Lee Y.R."/>
            <person name="Ekpeghere K.I."/>
            <person name="Koh S.C."/>
            <person name="Whang K.S."/>
        </authorList>
    </citation>
    <scope>NUCLEOTIDE SEQUENCE [LARGE SCALE GENOMIC DNA]</scope>
    <source>
        <strain evidence="8 9">KACC 17565</strain>
    </source>
</reference>
<keyword evidence="3 7" id="KW-0812">Transmembrane</keyword>
<gene>
    <name evidence="8" type="ORF">WB794_10630</name>
</gene>
<evidence type="ECO:0000256" key="6">
    <source>
        <dbReference type="SAM" id="MobiDB-lite"/>
    </source>
</evidence>
<evidence type="ECO:0000256" key="2">
    <source>
        <dbReference type="ARBA" id="ARBA00009773"/>
    </source>
</evidence>